<sequence length="102" mass="11997">MCMKQHLQNKQRLDLHLRSHSFKAGNLVLYEWTKQGEHKLPSIFKGPFVIVRPVGAVCYEIKSTIKQNKFIKVVHVQHLHPYFKRNTTTVEEISTDEENESH</sequence>
<dbReference type="EMBL" id="BMAV01017222">
    <property type="protein sequence ID" value="GFY68721.1"/>
    <property type="molecule type" value="Genomic_DNA"/>
</dbReference>
<evidence type="ECO:0000259" key="1">
    <source>
        <dbReference type="Pfam" id="PF22938"/>
    </source>
</evidence>
<dbReference type="OrthoDB" id="6431384at2759"/>
<name>A0A8X7CIT0_9ARAC</name>
<dbReference type="AlphaFoldDB" id="A0A8X7CIT0"/>
<feature type="domain" description="Integrase p58-like C-terminal" evidence="1">
    <location>
        <begin position="46"/>
        <end position="81"/>
    </location>
</feature>
<reference evidence="2" key="1">
    <citation type="submission" date="2020-08" db="EMBL/GenBank/DDBJ databases">
        <title>Multicomponent nature underlies the extraordinary mechanical properties of spider dragline silk.</title>
        <authorList>
            <person name="Kono N."/>
            <person name="Nakamura H."/>
            <person name="Mori M."/>
            <person name="Yoshida Y."/>
            <person name="Ohtoshi R."/>
            <person name="Malay A.D."/>
            <person name="Moran D.A.P."/>
            <person name="Tomita M."/>
            <person name="Numata K."/>
            <person name="Arakawa K."/>
        </authorList>
    </citation>
    <scope>NUCLEOTIDE SEQUENCE</scope>
</reference>
<comment type="caution">
    <text evidence="2">The sequence shown here is derived from an EMBL/GenBank/DDBJ whole genome shotgun (WGS) entry which is preliminary data.</text>
</comment>
<accession>A0A8X7CIT0</accession>
<dbReference type="Proteomes" id="UP000886998">
    <property type="component" value="Unassembled WGS sequence"/>
</dbReference>
<gene>
    <name evidence="2" type="primary">AVEN_58122_1</name>
    <name evidence="2" type="ORF">TNIN_53181</name>
</gene>
<protein>
    <recommendedName>
        <fullName evidence="1">Integrase p58-like C-terminal domain-containing protein</fullName>
    </recommendedName>
</protein>
<dbReference type="InterPro" id="IPR054465">
    <property type="entry name" value="Integrase_p58-like_C"/>
</dbReference>
<evidence type="ECO:0000313" key="2">
    <source>
        <dbReference type="EMBL" id="GFY68721.1"/>
    </source>
</evidence>
<keyword evidence="3" id="KW-1185">Reference proteome</keyword>
<dbReference type="Pfam" id="PF22938">
    <property type="entry name" value="Integrase_p58_C"/>
    <property type="match status" value="1"/>
</dbReference>
<evidence type="ECO:0000313" key="3">
    <source>
        <dbReference type="Proteomes" id="UP000886998"/>
    </source>
</evidence>
<proteinExistence type="predicted"/>
<organism evidence="2 3">
    <name type="scientific">Trichonephila inaurata madagascariensis</name>
    <dbReference type="NCBI Taxonomy" id="2747483"/>
    <lineage>
        <taxon>Eukaryota</taxon>
        <taxon>Metazoa</taxon>
        <taxon>Ecdysozoa</taxon>
        <taxon>Arthropoda</taxon>
        <taxon>Chelicerata</taxon>
        <taxon>Arachnida</taxon>
        <taxon>Araneae</taxon>
        <taxon>Araneomorphae</taxon>
        <taxon>Entelegynae</taxon>
        <taxon>Araneoidea</taxon>
        <taxon>Nephilidae</taxon>
        <taxon>Trichonephila</taxon>
        <taxon>Trichonephila inaurata</taxon>
    </lineage>
</organism>